<name>A0A9P0MW06_NEZVI</name>
<evidence type="ECO:0000313" key="1">
    <source>
        <dbReference type="EMBL" id="CAH1406405.1"/>
    </source>
</evidence>
<evidence type="ECO:0000313" key="2">
    <source>
        <dbReference type="Proteomes" id="UP001152798"/>
    </source>
</evidence>
<organism evidence="1 2">
    <name type="scientific">Nezara viridula</name>
    <name type="common">Southern green stink bug</name>
    <name type="synonym">Cimex viridulus</name>
    <dbReference type="NCBI Taxonomy" id="85310"/>
    <lineage>
        <taxon>Eukaryota</taxon>
        <taxon>Metazoa</taxon>
        <taxon>Ecdysozoa</taxon>
        <taxon>Arthropoda</taxon>
        <taxon>Hexapoda</taxon>
        <taxon>Insecta</taxon>
        <taxon>Pterygota</taxon>
        <taxon>Neoptera</taxon>
        <taxon>Paraneoptera</taxon>
        <taxon>Hemiptera</taxon>
        <taxon>Heteroptera</taxon>
        <taxon>Panheteroptera</taxon>
        <taxon>Pentatomomorpha</taxon>
        <taxon>Pentatomoidea</taxon>
        <taxon>Pentatomidae</taxon>
        <taxon>Pentatominae</taxon>
        <taxon>Nezara</taxon>
    </lineage>
</organism>
<gene>
    <name evidence="1" type="ORF">NEZAVI_LOCUS14348</name>
</gene>
<proteinExistence type="predicted"/>
<sequence>MEVNLICLFSFELKYLMKLRSVIIIPRSPWLFKIKPRSLSRH</sequence>
<dbReference type="EMBL" id="OV725082">
    <property type="protein sequence ID" value="CAH1406405.1"/>
    <property type="molecule type" value="Genomic_DNA"/>
</dbReference>
<reference evidence="1" key="1">
    <citation type="submission" date="2022-01" db="EMBL/GenBank/DDBJ databases">
        <authorList>
            <person name="King R."/>
        </authorList>
    </citation>
    <scope>NUCLEOTIDE SEQUENCE</scope>
</reference>
<keyword evidence="2" id="KW-1185">Reference proteome</keyword>
<protein>
    <submittedName>
        <fullName evidence="1">Uncharacterized protein</fullName>
    </submittedName>
</protein>
<dbReference type="AlphaFoldDB" id="A0A9P0MW06"/>
<dbReference type="Proteomes" id="UP001152798">
    <property type="component" value="Chromosome 6"/>
</dbReference>
<accession>A0A9P0MW06</accession>